<dbReference type="AlphaFoldDB" id="A0ABD0ANA5"/>
<proteinExistence type="predicted"/>
<dbReference type="InterPro" id="IPR012337">
    <property type="entry name" value="RNaseH-like_sf"/>
</dbReference>
<sequence length="363" mass="40631">MQEMKLAKLQSLPSKYYMLDLEFATHKKTREHLPLEIGVVKYQNGRKLGKQFHRFVYWADAEADDILRGIDYANVTYKTYKKQGQWDKIVADLLNFIDFSLPIGGWNVHGDLQVLLEAINNHGGPLVDEKAVCCFEVDELVSWLGELPNKPGLRGVGRLLGFDVSNMHHALSDVLLTAQVYDYLVALPEIASWKKAPTNTKSTKEDGRTKATKKGNRQATKSANVTTNANSNSSKQVPMVIDQPADRHLVDLSEHPVSLKKLAQDDGSVPVAVVFNPKQARITNDQSVIDQLANHYQHQFKRVSPKEARLGLLLDTNSTVPRAASKKSAQFRYLEEHQVPILSVANLAKELNIKTEKGTPESN</sequence>
<evidence type="ECO:0000313" key="2">
    <source>
        <dbReference type="EMBL" id="GIC72927.1"/>
    </source>
</evidence>
<accession>A0ABD0ANA5</accession>
<name>A0ABD0ANA5_LIMFE</name>
<evidence type="ECO:0000313" key="3">
    <source>
        <dbReference type="Proteomes" id="UP000653631"/>
    </source>
</evidence>
<dbReference type="RefSeq" id="WP_057195202.1">
    <property type="nucleotide sequence ID" value="NZ_BOLH01000028.1"/>
</dbReference>
<evidence type="ECO:0000256" key="1">
    <source>
        <dbReference type="SAM" id="MobiDB-lite"/>
    </source>
</evidence>
<dbReference type="SUPFAM" id="SSF53098">
    <property type="entry name" value="Ribonuclease H-like"/>
    <property type="match status" value="1"/>
</dbReference>
<organism evidence="2 3">
    <name type="scientific">Limosilactobacillus fermentum</name>
    <name type="common">Lactobacillus fermentum</name>
    <dbReference type="NCBI Taxonomy" id="1613"/>
    <lineage>
        <taxon>Bacteria</taxon>
        <taxon>Bacillati</taxon>
        <taxon>Bacillota</taxon>
        <taxon>Bacilli</taxon>
        <taxon>Lactobacillales</taxon>
        <taxon>Lactobacillaceae</taxon>
        <taxon>Limosilactobacillus</taxon>
    </lineage>
</organism>
<dbReference type="Gene3D" id="3.30.420.10">
    <property type="entry name" value="Ribonuclease H-like superfamily/Ribonuclease H"/>
    <property type="match status" value="1"/>
</dbReference>
<feature type="region of interest" description="Disordered" evidence="1">
    <location>
        <begin position="197"/>
        <end position="234"/>
    </location>
</feature>
<dbReference type="Proteomes" id="UP000653631">
    <property type="component" value="Unassembled WGS sequence"/>
</dbReference>
<protein>
    <recommendedName>
        <fullName evidence="4">Exonuclease</fullName>
    </recommendedName>
</protein>
<feature type="compositionally biased region" description="Low complexity" evidence="1">
    <location>
        <begin position="219"/>
        <end position="234"/>
    </location>
</feature>
<evidence type="ECO:0008006" key="4">
    <source>
        <dbReference type="Google" id="ProtNLM"/>
    </source>
</evidence>
<dbReference type="EMBL" id="BOLH01000028">
    <property type="protein sequence ID" value="GIC72927.1"/>
    <property type="molecule type" value="Genomic_DNA"/>
</dbReference>
<reference evidence="2 3" key="1">
    <citation type="submission" date="2021-01" db="EMBL/GenBank/DDBJ databases">
        <title>Development of a method for detection of lactic acid bacteria that cause putrefactive shochu mash.</title>
        <authorList>
            <person name="Takashita H."/>
            <person name="Fujihara E."/>
            <person name="Takayama K."/>
            <person name="Yamamoto H."/>
            <person name="Mizutani M."/>
            <person name="Kajiwara Y."/>
        </authorList>
    </citation>
    <scope>NUCLEOTIDE SEQUENCE [LARGE SCALE GENOMIC DNA]</scope>
    <source>
        <strain evidence="2 3">01-B1</strain>
    </source>
</reference>
<gene>
    <name evidence="2" type="ORF">LF01B1_19420</name>
</gene>
<dbReference type="InterPro" id="IPR036397">
    <property type="entry name" value="RNaseH_sf"/>
</dbReference>
<comment type="caution">
    <text evidence="2">The sequence shown here is derived from an EMBL/GenBank/DDBJ whole genome shotgun (WGS) entry which is preliminary data.</text>
</comment>